<dbReference type="EMBL" id="JALLBG020000097">
    <property type="protein sequence ID" value="KAL3765181.1"/>
    <property type="molecule type" value="Genomic_DNA"/>
</dbReference>
<dbReference type="PANTHER" id="PTHR12858:SF2">
    <property type="entry name" value="RIBOSOME BIOGENESIS PROTEIN BMS1 HOMOLOG"/>
    <property type="match status" value="1"/>
</dbReference>
<evidence type="ECO:0000256" key="10">
    <source>
        <dbReference type="ARBA" id="ARBA00061391"/>
    </source>
</evidence>
<dbReference type="Pfam" id="PF08142">
    <property type="entry name" value="AARP2CN"/>
    <property type="match status" value="1"/>
</dbReference>
<dbReference type="InterPro" id="IPR037875">
    <property type="entry name" value="Bms1_N"/>
</dbReference>
<dbReference type="SMART" id="SM00785">
    <property type="entry name" value="AARP2CN"/>
    <property type="match status" value="1"/>
</dbReference>
<feature type="region of interest" description="Disordered" evidence="11">
    <location>
        <begin position="1"/>
        <end position="67"/>
    </location>
</feature>
<feature type="region of interest" description="Disordered" evidence="11">
    <location>
        <begin position="685"/>
        <end position="768"/>
    </location>
</feature>
<evidence type="ECO:0000313" key="14">
    <source>
        <dbReference type="Proteomes" id="UP001530293"/>
    </source>
</evidence>
<dbReference type="FunFam" id="3.40.50.300:FF:000105">
    <property type="entry name" value="BMS1 ribosome biogenesis factor"/>
    <property type="match status" value="1"/>
</dbReference>
<feature type="region of interest" description="Disordered" evidence="11">
    <location>
        <begin position="377"/>
        <end position="408"/>
    </location>
</feature>
<evidence type="ECO:0000256" key="11">
    <source>
        <dbReference type="SAM" id="MobiDB-lite"/>
    </source>
</evidence>
<sequence>MAPRSSVGADTDQQVNRGHKSTKSGRGGREKKKEKRDAKSGNLKDRHNPRAFSVSNIVRTQRNIQRNLDRAQKKEYIPLNDRRAARVEEGPPPLVAVVGPPGVGKSTLIRSLVKMYTNHNLTNPTGPITICTSKTRRITLLECPNTPTAMLDVAKIADLVLLCVDAKFGFEMESFEFLNMMQTHGFPKVMGVFTHLDQFRTMKNLRKTKKLLKHRFWTEIYDGAKMFYFGGCVNGKYLKHEVKQLTLLLGRVKYRPLVWRNTHPYVVVDRHEDITHPSKIEEDEKCERSVAFYGYVRGTNLKEGMKVHLIGVGDYGMVEINALPDPCPVFDKEKESQTLNKKDTKLYAPLSNVGAVSFDKDAVYIDIGRANYTKKENLDLPRNENDDDDNDEDEGTSSDEDDNYDLDAPAGLLKSLQDVKEGVDQKMKYSSLRLFKGSKAVKAGTQNDELEVTTVRNPSSQRRPMQDVYELADSFRRRYNEEGSDDDDDDDSGDEDDNASEGSEDDIDVEDDNLVEGEGDDDASDDESNSSQGTSSDTDNDSSEDEEEQTTAWKTNIAQKAAMNYLRRERSFANLQQLVYGTPGTGSILVSEEEGNNAPVIDDGDEDSDSDDDFFKLRDKSKMSAASSKITGDDRSVAVRDIQLGEDDSSRKIPSGQSGSFDMNAWLEEGEDCLLESIRDKFVTGNWDNGQGDAEEEFDDFEDLEAGERYGPNGEVIEDDDSVAPSGMTDAELREYNAKKKSAQKSEFDEDYDESKKGNVGKDGDQQAENEYIDAIKREKESRLKRNQEEFGVDGETSRLRYEGFRQGVYCRVRIDGIPAEFVESFDPIMPLVIGGLTPQETERGLIRCRFKKHRWHKKILKCNDPLVFSIGWRRFQSIPVFSTEDQNGRYRYLKYTPEHMHCQATFYGPQCPPNTGILAIQRLTGNIPGFRISATGVVLELDASSKVVKKLKLVGTPTKIFKNTAFISGMFNSDLEVSRFEGASIRTVSGLRGQVKKAIREGQPGSFRATFEDKILLSDIVFCRTWVPVEIKNYYNPVTSLLCKSGADGWRAMKPKAQLHVETETPIEVNPDSIYKPIERKTRTFNKLRIPKSVEASLPYSSKHKDETRRKKKSYVSKRAVVMEADEKKKYTFVQAINTIRNEKRAKRKEKNAERRLEKSKETAKKEEKLDAARKARKRQQHRTEGKIEAARERKRIRGS</sequence>
<comment type="catalytic activity">
    <reaction evidence="9">
        <text>GTP + H2O = GDP + phosphate + H(+)</text>
        <dbReference type="Rhea" id="RHEA:19669"/>
        <dbReference type="ChEBI" id="CHEBI:15377"/>
        <dbReference type="ChEBI" id="CHEBI:15378"/>
        <dbReference type="ChEBI" id="CHEBI:37565"/>
        <dbReference type="ChEBI" id="CHEBI:43474"/>
        <dbReference type="ChEBI" id="CHEBI:58189"/>
    </reaction>
    <physiologicalReaction direction="left-to-right" evidence="9">
        <dbReference type="Rhea" id="RHEA:19670"/>
    </physiologicalReaction>
</comment>
<dbReference type="InterPro" id="IPR006073">
    <property type="entry name" value="GTP-bd"/>
</dbReference>
<feature type="compositionally biased region" description="Acidic residues" evidence="11">
    <location>
        <begin position="693"/>
        <end position="705"/>
    </location>
</feature>
<keyword evidence="6" id="KW-0067">ATP-binding</keyword>
<proteinExistence type="inferred from homology"/>
<keyword evidence="8" id="KW-0539">Nucleus</keyword>
<keyword evidence="7" id="KW-0342">GTP-binding</keyword>
<feature type="compositionally biased region" description="Polar residues" evidence="11">
    <location>
        <begin position="53"/>
        <end position="66"/>
    </location>
</feature>
<dbReference type="PANTHER" id="PTHR12858">
    <property type="entry name" value="RIBOSOME BIOGENESIS PROTEIN"/>
    <property type="match status" value="1"/>
</dbReference>
<organism evidence="13 14">
    <name type="scientific">Discostella pseudostelligera</name>
    <dbReference type="NCBI Taxonomy" id="259834"/>
    <lineage>
        <taxon>Eukaryota</taxon>
        <taxon>Sar</taxon>
        <taxon>Stramenopiles</taxon>
        <taxon>Ochrophyta</taxon>
        <taxon>Bacillariophyta</taxon>
        <taxon>Coscinodiscophyceae</taxon>
        <taxon>Thalassiosirophycidae</taxon>
        <taxon>Stephanodiscales</taxon>
        <taxon>Stephanodiscaceae</taxon>
        <taxon>Discostella</taxon>
    </lineage>
</organism>
<evidence type="ECO:0000259" key="12">
    <source>
        <dbReference type="PROSITE" id="PS51714"/>
    </source>
</evidence>
<feature type="region of interest" description="Disordered" evidence="11">
    <location>
        <begin position="1145"/>
        <end position="1201"/>
    </location>
</feature>
<dbReference type="Gene3D" id="3.40.50.300">
    <property type="entry name" value="P-loop containing nucleotide triphosphate hydrolases"/>
    <property type="match status" value="1"/>
</dbReference>
<feature type="compositionally biased region" description="Acidic residues" evidence="11">
    <location>
        <begin position="538"/>
        <end position="549"/>
    </location>
</feature>
<keyword evidence="14" id="KW-1185">Reference proteome</keyword>
<dbReference type="InterPro" id="IPR007034">
    <property type="entry name" value="BMS1_TSR1_C"/>
</dbReference>
<dbReference type="SUPFAM" id="SSF52540">
    <property type="entry name" value="P-loop containing nucleoside triphosphate hydrolases"/>
    <property type="match status" value="1"/>
</dbReference>
<evidence type="ECO:0000256" key="1">
    <source>
        <dbReference type="ARBA" id="ARBA00004604"/>
    </source>
</evidence>
<feature type="compositionally biased region" description="Basic and acidic residues" evidence="11">
    <location>
        <begin position="754"/>
        <end position="765"/>
    </location>
</feature>
<feature type="compositionally biased region" description="Polar residues" evidence="11">
    <location>
        <begin position="454"/>
        <end position="463"/>
    </location>
</feature>
<evidence type="ECO:0000256" key="6">
    <source>
        <dbReference type="ARBA" id="ARBA00022840"/>
    </source>
</evidence>
<accession>A0ABD3MMA5</accession>
<evidence type="ECO:0000256" key="7">
    <source>
        <dbReference type="ARBA" id="ARBA00023134"/>
    </source>
</evidence>
<dbReference type="SMART" id="SM01362">
    <property type="entry name" value="DUF663"/>
    <property type="match status" value="1"/>
</dbReference>
<protein>
    <recommendedName>
        <fullName evidence="12">Bms1-type G domain-containing protein</fullName>
    </recommendedName>
</protein>
<dbReference type="Pfam" id="PF01926">
    <property type="entry name" value="MMR_HSR1"/>
    <property type="match status" value="1"/>
</dbReference>
<comment type="similarity">
    <text evidence="10">Belongs to the TRAFAC class translation factor GTPase superfamily. Bms1-like GTPase family. BMS1 subfamily.</text>
</comment>
<dbReference type="InterPro" id="IPR012948">
    <property type="entry name" value="AARP2CN"/>
</dbReference>
<feature type="compositionally biased region" description="Acidic residues" evidence="11">
    <location>
        <begin position="385"/>
        <end position="405"/>
    </location>
</feature>
<dbReference type="InterPro" id="IPR039761">
    <property type="entry name" value="Bms1/Tsr1"/>
</dbReference>
<feature type="compositionally biased region" description="Basic and acidic residues" evidence="11">
    <location>
        <begin position="1152"/>
        <end position="1175"/>
    </location>
</feature>
<keyword evidence="5" id="KW-0378">Hydrolase</keyword>
<keyword evidence="4" id="KW-0547">Nucleotide-binding</keyword>
<feature type="compositionally biased region" description="Basic and acidic residues" evidence="11">
    <location>
        <begin position="35"/>
        <end position="48"/>
    </location>
</feature>
<feature type="compositionally biased region" description="Acidic residues" evidence="11">
    <location>
        <begin position="482"/>
        <end position="528"/>
    </location>
</feature>
<name>A0ABD3MMA5_9STRA</name>
<evidence type="ECO:0000256" key="5">
    <source>
        <dbReference type="ARBA" id="ARBA00022801"/>
    </source>
</evidence>
<dbReference type="GO" id="GO:0016787">
    <property type="term" value="F:hydrolase activity"/>
    <property type="evidence" value="ECO:0007669"/>
    <property type="project" value="UniProtKB-KW"/>
</dbReference>
<comment type="caution">
    <text evidence="13">The sequence shown here is derived from an EMBL/GenBank/DDBJ whole genome shotgun (WGS) entry which is preliminary data.</text>
</comment>
<dbReference type="Proteomes" id="UP001530293">
    <property type="component" value="Unassembled WGS sequence"/>
</dbReference>
<dbReference type="GO" id="GO:0005524">
    <property type="term" value="F:ATP binding"/>
    <property type="evidence" value="ECO:0007669"/>
    <property type="project" value="UniProtKB-KW"/>
</dbReference>
<feature type="compositionally biased region" description="Acidic residues" evidence="11">
    <location>
        <begin position="602"/>
        <end position="612"/>
    </location>
</feature>
<reference evidence="13 14" key="1">
    <citation type="submission" date="2024-10" db="EMBL/GenBank/DDBJ databases">
        <title>Updated reference genomes for cyclostephanoid diatoms.</title>
        <authorList>
            <person name="Roberts W.R."/>
            <person name="Alverson A.J."/>
        </authorList>
    </citation>
    <scope>NUCLEOTIDE SEQUENCE [LARGE SCALE GENOMIC DNA]</scope>
    <source>
        <strain evidence="13 14">AJA232-27</strain>
    </source>
</reference>
<feature type="compositionally biased region" description="Basic and acidic residues" evidence="11">
    <location>
        <begin position="1183"/>
        <end position="1193"/>
    </location>
</feature>
<keyword evidence="3" id="KW-0597">Phosphoprotein</keyword>
<keyword evidence="2" id="KW-0690">Ribosome biogenesis</keyword>
<dbReference type="GO" id="GO:0042274">
    <property type="term" value="P:ribosomal small subunit biogenesis"/>
    <property type="evidence" value="ECO:0007669"/>
    <property type="project" value="UniProtKB-ARBA"/>
</dbReference>
<feature type="domain" description="Bms1-type G" evidence="12">
    <location>
        <begin position="91"/>
        <end position="255"/>
    </location>
</feature>
<dbReference type="PROSITE" id="PS51714">
    <property type="entry name" value="G_BMS1"/>
    <property type="match status" value="1"/>
</dbReference>
<evidence type="ECO:0000313" key="13">
    <source>
        <dbReference type="EMBL" id="KAL3765181.1"/>
    </source>
</evidence>
<dbReference type="Pfam" id="PF04950">
    <property type="entry name" value="RIBIOP_C"/>
    <property type="match status" value="1"/>
</dbReference>
<dbReference type="CDD" id="cd01882">
    <property type="entry name" value="BMS1"/>
    <property type="match status" value="1"/>
</dbReference>
<dbReference type="InterPro" id="IPR027417">
    <property type="entry name" value="P-loop_NTPase"/>
</dbReference>
<evidence type="ECO:0000256" key="4">
    <source>
        <dbReference type="ARBA" id="ARBA00022741"/>
    </source>
</evidence>
<feature type="region of interest" description="Disordered" evidence="11">
    <location>
        <begin position="441"/>
        <end position="555"/>
    </location>
</feature>
<feature type="region of interest" description="Disordered" evidence="11">
    <location>
        <begin position="583"/>
        <end position="614"/>
    </location>
</feature>
<dbReference type="GO" id="GO:0032040">
    <property type="term" value="C:small-subunit processome"/>
    <property type="evidence" value="ECO:0007669"/>
    <property type="project" value="UniProtKB-ARBA"/>
</dbReference>
<dbReference type="InterPro" id="IPR030387">
    <property type="entry name" value="G_Bms1/Tsr1_dom"/>
</dbReference>
<dbReference type="GO" id="GO:0005654">
    <property type="term" value="C:nucleoplasm"/>
    <property type="evidence" value="ECO:0007669"/>
    <property type="project" value="UniProtKB-ARBA"/>
</dbReference>
<evidence type="ECO:0000256" key="2">
    <source>
        <dbReference type="ARBA" id="ARBA00022517"/>
    </source>
</evidence>
<comment type="subcellular location">
    <subcellularLocation>
        <location evidence="1">Nucleus</location>
        <location evidence="1">Nucleolus</location>
    </subcellularLocation>
</comment>
<evidence type="ECO:0000256" key="8">
    <source>
        <dbReference type="ARBA" id="ARBA00023242"/>
    </source>
</evidence>
<gene>
    <name evidence="13" type="ORF">ACHAWU_010372</name>
</gene>
<dbReference type="AlphaFoldDB" id="A0ABD3MMA5"/>
<evidence type="ECO:0000256" key="3">
    <source>
        <dbReference type="ARBA" id="ARBA00022553"/>
    </source>
</evidence>
<feature type="region of interest" description="Disordered" evidence="11">
    <location>
        <begin position="642"/>
        <end position="663"/>
    </location>
</feature>
<dbReference type="GO" id="GO:0005525">
    <property type="term" value="F:GTP binding"/>
    <property type="evidence" value="ECO:0007669"/>
    <property type="project" value="UniProtKB-KW"/>
</dbReference>
<evidence type="ECO:0000256" key="9">
    <source>
        <dbReference type="ARBA" id="ARBA00049117"/>
    </source>
</evidence>